<dbReference type="EMBL" id="BTRK01000005">
    <property type="protein sequence ID" value="GMR54639.1"/>
    <property type="molecule type" value="Genomic_DNA"/>
</dbReference>
<gene>
    <name evidence="1" type="ORF">PMAYCL1PPCAC_24834</name>
</gene>
<protein>
    <submittedName>
        <fullName evidence="1">Uncharacterized protein</fullName>
    </submittedName>
</protein>
<evidence type="ECO:0000313" key="2">
    <source>
        <dbReference type="Proteomes" id="UP001328107"/>
    </source>
</evidence>
<comment type="caution">
    <text evidence="1">The sequence shown here is derived from an EMBL/GenBank/DDBJ whole genome shotgun (WGS) entry which is preliminary data.</text>
</comment>
<feature type="non-terminal residue" evidence="1">
    <location>
        <position position="80"/>
    </location>
</feature>
<feature type="non-terminal residue" evidence="1">
    <location>
        <position position="1"/>
    </location>
</feature>
<dbReference type="Proteomes" id="UP001328107">
    <property type="component" value="Unassembled WGS sequence"/>
</dbReference>
<sequence length="80" mass="9213">FALKSGFLKSKMMICYLMMSKCWDFRGILKYQNVKENLDVIFIVIGKMIAICGASKLPSNSDLSILIMQKMKLERYPLLT</sequence>
<reference evidence="2" key="1">
    <citation type="submission" date="2022-10" db="EMBL/GenBank/DDBJ databases">
        <title>Genome assembly of Pristionchus species.</title>
        <authorList>
            <person name="Yoshida K."/>
            <person name="Sommer R.J."/>
        </authorList>
    </citation>
    <scope>NUCLEOTIDE SEQUENCE [LARGE SCALE GENOMIC DNA]</scope>
    <source>
        <strain evidence="2">RS5460</strain>
    </source>
</reference>
<proteinExistence type="predicted"/>
<name>A0AAN5D2W1_9BILA</name>
<accession>A0AAN5D2W1</accession>
<evidence type="ECO:0000313" key="1">
    <source>
        <dbReference type="EMBL" id="GMR54639.1"/>
    </source>
</evidence>
<organism evidence="1 2">
    <name type="scientific">Pristionchus mayeri</name>
    <dbReference type="NCBI Taxonomy" id="1317129"/>
    <lineage>
        <taxon>Eukaryota</taxon>
        <taxon>Metazoa</taxon>
        <taxon>Ecdysozoa</taxon>
        <taxon>Nematoda</taxon>
        <taxon>Chromadorea</taxon>
        <taxon>Rhabditida</taxon>
        <taxon>Rhabditina</taxon>
        <taxon>Diplogasteromorpha</taxon>
        <taxon>Diplogasteroidea</taxon>
        <taxon>Neodiplogasteridae</taxon>
        <taxon>Pristionchus</taxon>
    </lineage>
</organism>
<keyword evidence="2" id="KW-1185">Reference proteome</keyword>
<dbReference type="AlphaFoldDB" id="A0AAN5D2W1"/>